<accession>A0ABT6FLE6</accession>
<protein>
    <submittedName>
        <fullName evidence="2">DUF1330 domain-containing protein</fullName>
    </submittedName>
</protein>
<dbReference type="SUPFAM" id="SSF54909">
    <property type="entry name" value="Dimeric alpha+beta barrel"/>
    <property type="match status" value="1"/>
</dbReference>
<evidence type="ECO:0000313" key="2">
    <source>
        <dbReference type="EMBL" id="MDG3008406.1"/>
    </source>
</evidence>
<dbReference type="PANTHER" id="PTHR41521:SF4">
    <property type="entry name" value="BLR0684 PROTEIN"/>
    <property type="match status" value="1"/>
</dbReference>
<evidence type="ECO:0000313" key="3">
    <source>
        <dbReference type="Proteomes" id="UP001216907"/>
    </source>
</evidence>
<proteinExistence type="predicted"/>
<evidence type="ECO:0000259" key="1">
    <source>
        <dbReference type="Pfam" id="PF07045"/>
    </source>
</evidence>
<dbReference type="InterPro" id="IPR010753">
    <property type="entry name" value="DUF1330"/>
</dbReference>
<comment type="caution">
    <text evidence="2">The sequence shown here is derived from an EMBL/GenBank/DDBJ whole genome shotgun (WGS) entry which is preliminary data.</text>
</comment>
<dbReference type="EMBL" id="JARRAG010000006">
    <property type="protein sequence ID" value="MDG3008406.1"/>
    <property type="molecule type" value="Genomic_DNA"/>
</dbReference>
<gene>
    <name evidence="2" type="ORF">PZE19_31955</name>
</gene>
<sequence length="118" mass="13093">MATYLINHLRIPGDIPNEDALSYLDQVEATVSPYGGRWLAQGSIDVIEGAWPGAVVLITFPSRESFDEWYDSPEYTALRPLRVKSSISDMVVIDSLPEGFTIKAFAAKTRESVEKSKV</sequence>
<dbReference type="Gene3D" id="3.30.70.100">
    <property type="match status" value="1"/>
</dbReference>
<dbReference type="Proteomes" id="UP001216907">
    <property type="component" value="Unassembled WGS sequence"/>
</dbReference>
<feature type="domain" description="DUF1330" evidence="1">
    <location>
        <begin position="4"/>
        <end position="94"/>
    </location>
</feature>
<keyword evidence="3" id="KW-1185">Reference proteome</keyword>
<name>A0ABT6FLE6_9BACT</name>
<dbReference type="Pfam" id="PF07045">
    <property type="entry name" value="DUF1330"/>
    <property type="match status" value="1"/>
</dbReference>
<dbReference type="RefSeq" id="WP_277864728.1">
    <property type="nucleotide sequence ID" value="NZ_JARRAG010000006.1"/>
</dbReference>
<dbReference type="PANTHER" id="PTHR41521">
    <property type="match status" value="1"/>
</dbReference>
<dbReference type="InterPro" id="IPR011008">
    <property type="entry name" value="Dimeric_a/b-barrel"/>
</dbReference>
<reference evidence="2 3" key="1">
    <citation type="submission" date="2023-03" db="EMBL/GenBank/DDBJ databases">
        <title>Paludisphaera mucosa sp. nov. a novel planctomycete from northern fen.</title>
        <authorList>
            <person name="Ivanova A."/>
        </authorList>
    </citation>
    <scope>NUCLEOTIDE SEQUENCE [LARGE SCALE GENOMIC DNA]</scope>
    <source>
        <strain evidence="2 3">Pla2</strain>
    </source>
</reference>
<organism evidence="2 3">
    <name type="scientific">Paludisphaera mucosa</name>
    <dbReference type="NCBI Taxonomy" id="3030827"/>
    <lineage>
        <taxon>Bacteria</taxon>
        <taxon>Pseudomonadati</taxon>
        <taxon>Planctomycetota</taxon>
        <taxon>Planctomycetia</taxon>
        <taxon>Isosphaerales</taxon>
        <taxon>Isosphaeraceae</taxon>
        <taxon>Paludisphaera</taxon>
    </lineage>
</organism>